<dbReference type="InterPro" id="IPR050738">
    <property type="entry name" value="Sulfatase"/>
</dbReference>
<protein>
    <submittedName>
        <fullName evidence="4">Arylsulfatase</fullName>
    </submittedName>
</protein>
<comment type="similarity">
    <text evidence="1">Belongs to the sulfatase family.</text>
</comment>
<dbReference type="PANTHER" id="PTHR42693:SF53">
    <property type="entry name" value="ENDO-4-O-SULFATASE"/>
    <property type="match status" value="1"/>
</dbReference>
<dbReference type="RefSeq" id="WP_153183513.1">
    <property type="nucleotide sequence ID" value="NZ_RCBY01000313.1"/>
</dbReference>
<dbReference type="GO" id="GO:0004065">
    <property type="term" value="F:arylsulfatase activity"/>
    <property type="evidence" value="ECO:0007669"/>
    <property type="project" value="TreeGrafter"/>
</dbReference>
<organism evidence="4 5">
    <name type="scientific">Okeania hirsuta</name>
    <dbReference type="NCBI Taxonomy" id="1458930"/>
    <lineage>
        <taxon>Bacteria</taxon>
        <taxon>Bacillati</taxon>
        <taxon>Cyanobacteriota</taxon>
        <taxon>Cyanophyceae</taxon>
        <taxon>Oscillatoriophycideae</taxon>
        <taxon>Oscillatoriales</taxon>
        <taxon>Microcoleaceae</taxon>
        <taxon>Okeania</taxon>
    </lineage>
</organism>
<dbReference type="AlphaFoldDB" id="A0A3N6PGL7"/>
<dbReference type="OrthoDB" id="9764377at2"/>
<keyword evidence="2" id="KW-0378">Hydrolase</keyword>
<sequence>AGYATGYFGKWHLGWSSPHMPGDQGYDDWRVHRRGTFYKLKSRDAIFPPDDNLDDETRLSEALTDYSLSFIEQNKDSPFSFFFPL</sequence>
<feature type="domain" description="Sulfatase N-terminal" evidence="3">
    <location>
        <begin position="1"/>
        <end position="83"/>
    </location>
</feature>
<evidence type="ECO:0000256" key="1">
    <source>
        <dbReference type="ARBA" id="ARBA00008779"/>
    </source>
</evidence>
<evidence type="ECO:0000259" key="3">
    <source>
        <dbReference type="Pfam" id="PF00884"/>
    </source>
</evidence>
<gene>
    <name evidence="4" type="ORF">D5R40_29610</name>
</gene>
<reference evidence="4 5" key="1">
    <citation type="journal article" date="2018" name="ACS Chem. Biol.">
        <title>Ketoreductase domain dysfunction expands chemodiversity: malyngamide biosynthesis in the cyanobacterium Okeania hirsuta.</title>
        <authorList>
            <person name="Moss N.A."/>
            <person name="Leao T."/>
            <person name="Rankin M."/>
            <person name="McCullough T.M."/>
            <person name="Qu P."/>
            <person name="Korobeynikov A."/>
            <person name="Smith J.L."/>
            <person name="Gerwick L."/>
            <person name="Gerwick W.H."/>
        </authorList>
    </citation>
    <scope>NUCLEOTIDE SEQUENCE [LARGE SCALE GENOMIC DNA]</scope>
    <source>
        <strain evidence="4 5">PAB10Feb10-1</strain>
    </source>
</reference>
<dbReference type="PANTHER" id="PTHR42693">
    <property type="entry name" value="ARYLSULFATASE FAMILY MEMBER"/>
    <property type="match status" value="1"/>
</dbReference>
<dbReference type="InterPro" id="IPR000917">
    <property type="entry name" value="Sulfatase_N"/>
</dbReference>
<evidence type="ECO:0000313" key="5">
    <source>
        <dbReference type="Proteomes" id="UP000269154"/>
    </source>
</evidence>
<accession>A0A3N6PGL7</accession>
<evidence type="ECO:0000256" key="2">
    <source>
        <dbReference type="ARBA" id="ARBA00022801"/>
    </source>
</evidence>
<keyword evidence="5" id="KW-1185">Reference proteome</keyword>
<dbReference type="InterPro" id="IPR017850">
    <property type="entry name" value="Alkaline_phosphatase_core_sf"/>
</dbReference>
<feature type="non-terminal residue" evidence="4">
    <location>
        <position position="1"/>
    </location>
</feature>
<comment type="caution">
    <text evidence="4">The sequence shown here is derived from an EMBL/GenBank/DDBJ whole genome shotgun (WGS) entry which is preliminary data.</text>
</comment>
<dbReference type="Proteomes" id="UP000269154">
    <property type="component" value="Unassembled WGS sequence"/>
</dbReference>
<dbReference type="Pfam" id="PF00884">
    <property type="entry name" value="Sulfatase"/>
    <property type="match status" value="1"/>
</dbReference>
<dbReference type="EMBL" id="RCBY01000313">
    <property type="protein sequence ID" value="RQH25001.1"/>
    <property type="molecule type" value="Genomic_DNA"/>
</dbReference>
<dbReference type="Gene3D" id="3.40.720.10">
    <property type="entry name" value="Alkaline Phosphatase, subunit A"/>
    <property type="match status" value="1"/>
</dbReference>
<dbReference type="SUPFAM" id="SSF53649">
    <property type="entry name" value="Alkaline phosphatase-like"/>
    <property type="match status" value="1"/>
</dbReference>
<proteinExistence type="inferred from homology"/>
<name>A0A3N6PGL7_9CYAN</name>
<evidence type="ECO:0000313" key="4">
    <source>
        <dbReference type="EMBL" id="RQH25001.1"/>
    </source>
</evidence>